<feature type="compositionally biased region" description="Polar residues" evidence="5">
    <location>
        <begin position="867"/>
        <end position="879"/>
    </location>
</feature>
<name>A0A8H3G3E2_9LECA</name>
<accession>A0A8H3G3E2</accession>
<feature type="compositionally biased region" description="Basic and acidic residues" evidence="5">
    <location>
        <begin position="478"/>
        <end position="493"/>
    </location>
</feature>
<organism evidence="6 7">
    <name type="scientific">Heterodermia speciosa</name>
    <dbReference type="NCBI Taxonomy" id="116794"/>
    <lineage>
        <taxon>Eukaryota</taxon>
        <taxon>Fungi</taxon>
        <taxon>Dikarya</taxon>
        <taxon>Ascomycota</taxon>
        <taxon>Pezizomycotina</taxon>
        <taxon>Lecanoromycetes</taxon>
        <taxon>OSLEUM clade</taxon>
        <taxon>Lecanoromycetidae</taxon>
        <taxon>Caliciales</taxon>
        <taxon>Physciaceae</taxon>
        <taxon>Heterodermia</taxon>
    </lineage>
</organism>
<feature type="compositionally biased region" description="Basic and acidic residues" evidence="5">
    <location>
        <begin position="307"/>
        <end position="318"/>
    </location>
</feature>
<dbReference type="Gene3D" id="3.30.470.160">
    <property type="entry name" value="Inositol polyphosphate kinase"/>
    <property type="match status" value="1"/>
</dbReference>
<evidence type="ECO:0000313" key="7">
    <source>
        <dbReference type="Proteomes" id="UP000664521"/>
    </source>
</evidence>
<reference evidence="6" key="1">
    <citation type="submission" date="2021-03" db="EMBL/GenBank/DDBJ databases">
        <authorList>
            <person name="Tagirdzhanova G."/>
        </authorList>
    </citation>
    <scope>NUCLEOTIDE SEQUENCE</scope>
</reference>
<dbReference type="EC" id="2.7.-.-" evidence="4"/>
<feature type="region of interest" description="Disordered" evidence="5">
    <location>
        <begin position="821"/>
        <end position="899"/>
    </location>
</feature>
<dbReference type="GO" id="GO:0005737">
    <property type="term" value="C:cytoplasm"/>
    <property type="evidence" value="ECO:0007669"/>
    <property type="project" value="TreeGrafter"/>
</dbReference>
<dbReference type="Pfam" id="PF03770">
    <property type="entry name" value="IPK"/>
    <property type="match status" value="1"/>
</dbReference>
<feature type="compositionally biased region" description="Basic residues" evidence="5">
    <location>
        <begin position="583"/>
        <end position="593"/>
    </location>
</feature>
<gene>
    <name evidence="6" type="ORF">HETSPECPRED_009094</name>
</gene>
<dbReference type="Proteomes" id="UP000664521">
    <property type="component" value="Unassembled WGS sequence"/>
</dbReference>
<feature type="region of interest" description="Disordered" evidence="5">
    <location>
        <begin position="990"/>
        <end position="1028"/>
    </location>
</feature>
<protein>
    <recommendedName>
        <fullName evidence="4">Kinase</fullName>
        <ecNumber evidence="4">2.7.-.-</ecNumber>
    </recommendedName>
</protein>
<dbReference type="SUPFAM" id="SSF56104">
    <property type="entry name" value="SAICAR synthase-like"/>
    <property type="match status" value="1"/>
</dbReference>
<feature type="compositionally biased region" description="Basic and acidic residues" evidence="5">
    <location>
        <begin position="839"/>
        <end position="848"/>
    </location>
</feature>
<evidence type="ECO:0000256" key="5">
    <source>
        <dbReference type="SAM" id="MobiDB-lite"/>
    </source>
</evidence>
<feature type="region of interest" description="Disordered" evidence="5">
    <location>
        <begin position="166"/>
        <end position="376"/>
    </location>
</feature>
<evidence type="ECO:0000256" key="1">
    <source>
        <dbReference type="ARBA" id="ARBA00007374"/>
    </source>
</evidence>
<feature type="compositionally biased region" description="Low complexity" evidence="5">
    <location>
        <begin position="266"/>
        <end position="279"/>
    </location>
</feature>
<feature type="region of interest" description="Disordered" evidence="5">
    <location>
        <begin position="663"/>
        <end position="728"/>
    </location>
</feature>
<comment type="similarity">
    <text evidence="1 4">Belongs to the inositol phosphokinase (IPK) family.</text>
</comment>
<feature type="compositionally biased region" description="Polar residues" evidence="5">
    <location>
        <begin position="19"/>
        <end position="30"/>
    </location>
</feature>
<dbReference type="PANTHER" id="PTHR12400">
    <property type="entry name" value="INOSITOL POLYPHOSPHATE KINASE"/>
    <property type="match status" value="1"/>
</dbReference>
<feature type="region of interest" description="Disordered" evidence="5">
    <location>
        <begin position="64"/>
        <end position="100"/>
    </location>
</feature>
<keyword evidence="7" id="KW-1185">Reference proteome</keyword>
<dbReference type="InterPro" id="IPR038286">
    <property type="entry name" value="IPK_sf"/>
</dbReference>
<feature type="compositionally biased region" description="Low complexity" evidence="5">
    <location>
        <begin position="549"/>
        <end position="561"/>
    </location>
</feature>
<feature type="compositionally biased region" description="Basic and acidic residues" evidence="5">
    <location>
        <begin position="1193"/>
        <end position="1202"/>
    </location>
</feature>
<feature type="compositionally biased region" description="Basic and acidic residues" evidence="5">
    <location>
        <begin position="685"/>
        <end position="697"/>
    </location>
</feature>
<dbReference type="GO" id="GO:0008440">
    <property type="term" value="F:inositol-1,4,5-trisphosphate 3-kinase activity"/>
    <property type="evidence" value="ECO:0007669"/>
    <property type="project" value="TreeGrafter"/>
</dbReference>
<feature type="region of interest" description="Disordered" evidence="5">
    <location>
        <begin position="1264"/>
        <end position="1287"/>
    </location>
</feature>
<feature type="region of interest" description="Disordered" evidence="5">
    <location>
        <begin position="468"/>
        <end position="513"/>
    </location>
</feature>
<feature type="compositionally biased region" description="Low complexity" evidence="5">
    <location>
        <begin position="717"/>
        <end position="728"/>
    </location>
</feature>
<feature type="compositionally biased region" description="Low complexity" evidence="5">
    <location>
        <begin position="1"/>
        <end position="15"/>
    </location>
</feature>
<comment type="caution">
    <text evidence="6">The sequence shown here is derived from an EMBL/GenBank/DDBJ whole genome shotgun (WGS) entry which is preliminary data.</text>
</comment>
<evidence type="ECO:0000256" key="4">
    <source>
        <dbReference type="RuleBase" id="RU363090"/>
    </source>
</evidence>
<evidence type="ECO:0000313" key="6">
    <source>
        <dbReference type="EMBL" id="CAF9934064.1"/>
    </source>
</evidence>
<dbReference type="GO" id="GO:0000824">
    <property type="term" value="F:inositol-1,4,5,6-tetrakisphosphate 3-kinase activity"/>
    <property type="evidence" value="ECO:0007669"/>
    <property type="project" value="TreeGrafter"/>
</dbReference>
<feature type="compositionally biased region" description="Polar residues" evidence="5">
    <location>
        <begin position="674"/>
        <end position="684"/>
    </location>
</feature>
<dbReference type="GO" id="GO:0046854">
    <property type="term" value="P:phosphatidylinositol phosphate biosynthetic process"/>
    <property type="evidence" value="ECO:0007669"/>
    <property type="project" value="TreeGrafter"/>
</dbReference>
<feature type="compositionally biased region" description="Polar residues" evidence="5">
    <location>
        <begin position="991"/>
        <end position="1005"/>
    </location>
</feature>
<evidence type="ECO:0000256" key="2">
    <source>
        <dbReference type="ARBA" id="ARBA00022679"/>
    </source>
</evidence>
<feature type="region of interest" description="Disordered" evidence="5">
    <location>
        <begin position="913"/>
        <end position="974"/>
    </location>
</feature>
<feature type="region of interest" description="Disordered" evidence="5">
    <location>
        <begin position="1180"/>
        <end position="1202"/>
    </location>
</feature>
<proteinExistence type="inferred from homology"/>
<feature type="compositionally biased region" description="Polar residues" evidence="5">
    <location>
        <begin position="65"/>
        <end position="74"/>
    </location>
</feature>
<dbReference type="GO" id="GO:0005634">
    <property type="term" value="C:nucleus"/>
    <property type="evidence" value="ECO:0007669"/>
    <property type="project" value="TreeGrafter"/>
</dbReference>
<feature type="compositionally biased region" description="Polar residues" evidence="5">
    <location>
        <begin position="335"/>
        <end position="348"/>
    </location>
</feature>
<feature type="compositionally biased region" description="Basic and acidic residues" evidence="5">
    <location>
        <begin position="366"/>
        <end position="375"/>
    </location>
</feature>
<dbReference type="InterPro" id="IPR005522">
    <property type="entry name" value="IPK"/>
</dbReference>
<feature type="region of interest" description="Disordered" evidence="5">
    <location>
        <begin position="394"/>
        <end position="429"/>
    </location>
</feature>
<evidence type="ECO:0000256" key="3">
    <source>
        <dbReference type="ARBA" id="ARBA00022777"/>
    </source>
</evidence>
<keyword evidence="3 4" id="KW-0418">Kinase</keyword>
<dbReference type="OrthoDB" id="2573163at2759"/>
<feature type="compositionally biased region" description="Polar residues" evidence="5">
    <location>
        <begin position="1016"/>
        <end position="1026"/>
    </location>
</feature>
<feature type="compositionally biased region" description="Basic and acidic residues" evidence="5">
    <location>
        <begin position="246"/>
        <end position="262"/>
    </location>
</feature>
<feature type="region of interest" description="Disordered" evidence="5">
    <location>
        <begin position="534"/>
        <end position="597"/>
    </location>
</feature>
<sequence length="1287" mass="140620">MSSAPSSSEIASPIALVRSSGNRANHNHVSPTPKARATAITLDRQDSISQSLTEVLVERDRSLVTDENWQNGSQHHAESNEGTPRLQPLSNGSINLPPIAGGNPNLLDFWPLSPPPKTLPPSLSTISTLTSAFPISSKSSPSSSQSTPISTSYLRAKSYGSLIRMRMTEEEVQEPGAGEGNGVDNARERAASFRAEAFSGENRNRSTSRSSGKGRVEKRIEASVVDAEPAANARSRKSSHMMQLFKENKISSEPKKASEKTRKPSRSTSDGSGSKSAESALEQLQSKELSQHNAGQAIEDDDAVSDGQRRSFEGKENEGAINSKIGRSLSREENTPFSAKKNSGTPTSGELRLDNGKPDVTAVAKASERKSDASKVKLPSRLLEEIRNHHNFTAPVNEKFKTSQVKFQRRDAGEPAFEETPTGRKKTSGIIGDVNVTVNESPADTEDDIDEDSSDKELISSALYYPHQIPSPDALESVSREQSIDAEDSDHVLRLPKPAQVTPTAHENEISDDVDIALETQNKNRYLHGALQKEQVPADDSAHAKALDSGASSASESEFSSLTDDGETTPKATPSAAKGAFFRSRHRKGRRPKTAPLKAVELKPFKHQVGGHSTVFRFSRKAVCKQLTNKENEFYEIVEQAHPELLRYMPKYIGVLNVTYSKASKRTKTGTEAAVSSSSATGDTTEGKPTKADEKTSFSESSNGPKGKDESEQPRIVSQSQQPEESPQVVLANNRHILSGSIFGTSLPSLDASALHSSMTEKFIHSGDKRAATAGPSTNDGPHIDHDHSTRLAVPMQNTSLGATTVNTQLKDQVLQEVFGPPTIHRHHRHGRGSSTLPRVKEADDWSSKRAPLQATSFMKSAEKGQTAKQSDSYGQDSLDSACKETSPRTIAGCSQQFDPTNMTKLDFLEPKAFSRTHTPEPRTEKMSVAAGKRPRRRHSGSGLRSRQSNVDSDKRSVLQYYEDDGYGGDREDEMFPMEMDYATPVAPMTEANSAQSENGSVSSSEPEKAEARPDNGNSSQINDPEQAQFEPGERLQKFLLLEDLTSGLNKPCVLDLKMGTRQYGIEANPEKKQSQRNKCHKTTSQQLGVRICGMQVWNVKTQKYVFEDKYFGRDIKAGDGFQDALKRFLYNGEGYGSTIRHIPVILEKLLILEKIVRNLPGWRFYASSLLVLYDAEPLPSPAPPSDTSSGKDSTEDGDQSKAKGEIKLKIVDFANSVTAEDELTDATPCPPHYPDDVDQGYLRGLRSLRECLKCLWKEINGQDYDEGNDGTGSSNGHEEDGGYVSF</sequence>
<dbReference type="PANTHER" id="PTHR12400:SF21">
    <property type="entry name" value="KINASE"/>
    <property type="match status" value="1"/>
</dbReference>
<feature type="region of interest" description="Disordered" evidence="5">
    <location>
        <begin position="1"/>
        <end position="36"/>
    </location>
</feature>
<feature type="compositionally biased region" description="Acidic residues" evidence="5">
    <location>
        <begin position="962"/>
        <end position="974"/>
    </location>
</feature>
<feature type="compositionally biased region" description="Polar residues" evidence="5">
    <location>
        <begin position="282"/>
        <end position="294"/>
    </location>
</feature>
<dbReference type="GO" id="GO:0032958">
    <property type="term" value="P:inositol phosphate biosynthetic process"/>
    <property type="evidence" value="ECO:0007669"/>
    <property type="project" value="InterPro"/>
</dbReference>
<dbReference type="EMBL" id="CAJPDS010000072">
    <property type="protein sequence ID" value="CAF9934064.1"/>
    <property type="molecule type" value="Genomic_DNA"/>
</dbReference>
<keyword evidence="2 4" id="KW-0808">Transferase</keyword>